<dbReference type="InterPro" id="IPR032675">
    <property type="entry name" value="LRR_dom_sf"/>
</dbReference>
<dbReference type="EMBL" id="HE797011">
    <property type="protein sequence ID" value="CCM00975.1"/>
    <property type="molecule type" value="Genomic_DNA"/>
</dbReference>
<sequence length="541" mass="61124">MAVNRALECYDILAEIFSHINADYHHQAPVVPPDTTAILKKDLVSLACVNRAFSSHALDILWQKIPSERVALSVLPTFRAVSVIKFIPSDVASLIAYYESLKEDDREWQYTIDGEICPHELERLRQYTIRVREVEWMLGEERPGIRAPIIRLVAERLGSPLFPNLSQLMWDGSDVLSSTGDVGSVLPATAGTNLHNLTVQLPKWSEVDEIEQELTVITTWFPYIQELNLRMSGWDSESPSWNPVVVASLIAALRHLDTVELDIDHLDDELIDALAALPHLTSVLLDTYQGSHRAPLRGSYRCFRALRTLDITVKVCSEAETLFQACKWPALEDLRIRIHDDIHPGWASTFFELVAATFSKVPLRTLIMSGSYPRSSIPMAHVFSPFGSLCLLRSIVLHVYSKATFIGLREVARHWPELVDFRLGRHSPRESLQILLEVVSVCPLLRSAHFDNLMLPTSDLNLHGLSSHDLREVVFDRSGSQSSSEEIGRLAVVLESVFPNLNVQAHLEESLGRQQKGMWPMLLEEMDRIRQEKNSCDQPIP</sequence>
<dbReference type="RefSeq" id="XP_012180258.1">
    <property type="nucleotide sequence ID" value="XM_012324868.1"/>
</dbReference>
<dbReference type="GeneID" id="24095886"/>
<evidence type="ECO:0000313" key="2">
    <source>
        <dbReference type="Proteomes" id="UP000006352"/>
    </source>
</evidence>
<dbReference type="HOGENOM" id="CLU_035997_0_0_1"/>
<dbReference type="InParanoid" id="J4GN90"/>
<keyword evidence="2" id="KW-1185">Reference proteome</keyword>
<dbReference type="OrthoDB" id="3222238at2759"/>
<evidence type="ECO:0008006" key="3">
    <source>
        <dbReference type="Google" id="ProtNLM"/>
    </source>
</evidence>
<protein>
    <recommendedName>
        <fullName evidence="3">F-box domain-containing protein</fullName>
    </recommendedName>
</protein>
<dbReference type="SUPFAM" id="SSF52047">
    <property type="entry name" value="RNI-like"/>
    <property type="match status" value="1"/>
</dbReference>
<name>J4GN90_9APHY</name>
<reference evidence="1 2" key="1">
    <citation type="journal article" date="2012" name="Appl. Environ. Microbiol.">
        <title>Short-read sequencing for genomic analysis of the brown rot fungus Fibroporia radiculosa.</title>
        <authorList>
            <person name="Tang J.D."/>
            <person name="Perkins A.D."/>
            <person name="Sonstegard T.S."/>
            <person name="Schroeder S.G."/>
            <person name="Burgess S.C."/>
            <person name="Diehl S.V."/>
        </authorList>
    </citation>
    <scope>NUCLEOTIDE SEQUENCE [LARGE SCALE GENOMIC DNA]</scope>
    <source>
        <strain evidence="1 2">TFFH 294</strain>
    </source>
</reference>
<accession>J4GN90</accession>
<dbReference type="AlphaFoldDB" id="J4GN90"/>
<dbReference type="Proteomes" id="UP000006352">
    <property type="component" value="Unassembled WGS sequence"/>
</dbReference>
<gene>
    <name evidence="1" type="ORF">FIBRA_03023</name>
</gene>
<evidence type="ECO:0000313" key="1">
    <source>
        <dbReference type="EMBL" id="CCM00975.1"/>
    </source>
</evidence>
<organism evidence="1 2">
    <name type="scientific">Fibroporia radiculosa</name>
    <dbReference type="NCBI Taxonomy" id="599839"/>
    <lineage>
        <taxon>Eukaryota</taxon>
        <taxon>Fungi</taxon>
        <taxon>Dikarya</taxon>
        <taxon>Basidiomycota</taxon>
        <taxon>Agaricomycotina</taxon>
        <taxon>Agaricomycetes</taxon>
        <taxon>Polyporales</taxon>
        <taxon>Fibroporiaceae</taxon>
        <taxon>Fibroporia</taxon>
    </lineage>
</organism>
<dbReference type="STRING" id="599839.J4GN90"/>
<dbReference type="Gene3D" id="3.80.10.10">
    <property type="entry name" value="Ribonuclease Inhibitor"/>
    <property type="match status" value="1"/>
</dbReference>
<proteinExistence type="predicted"/>